<dbReference type="SMART" id="SM00382">
    <property type="entry name" value="AAA"/>
    <property type="match status" value="1"/>
</dbReference>
<accession>A0A3D4SZ09</accession>
<dbReference type="InterPro" id="IPR017871">
    <property type="entry name" value="ABC_transporter-like_CS"/>
</dbReference>
<protein>
    <submittedName>
        <fullName evidence="6">Glycine/betaine ABC transporter</fullName>
    </submittedName>
</protein>
<evidence type="ECO:0000259" key="5">
    <source>
        <dbReference type="PROSITE" id="PS50893"/>
    </source>
</evidence>
<dbReference type="GO" id="GO:0016887">
    <property type="term" value="F:ATP hydrolysis activity"/>
    <property type="evidence" value="ECO:0007669"/>
    <property type="project" value="InterPro"/>
</dbReference>
<dbReference type="GO" id="GO:0035435">
    <property type="term" value="P:phosphate ion transmembrane transport"/>
    <property type="evidence" value="ECO:0007669"/>
    <property type="project" value="InterPro"/>
</dbReference>
<comment type="caution">
    <text evidence="6">The sequence shown here is derived from an EMBL/GenBank/DDBJ whole genome shotgun (WGS) entry which is preliminary data.</text>
</comment>
<name>A0A3D4SZ09_9CORY</name>
<organism evidence="6 7">
    <name type="scientific">Corynebacterium nuruki</name>
    <dbReference type="NCBI Taxonomy" id="1032851"/>
    <lineage>
        <taxon>Bacteria</taxon>
        <taxon>Bacillati</taxon>
        <taxon>Actinomycetota</taxon>
        <taxon>Actinomycetes</taxon>
        <taxon>Mycobacteriales</taxon>
        <taxon>Corynebacteriaceae</taxon>
        <taxon>Corynebacterium</taxon>
    </lineage>
</organism>
<keyword evidence="3" id="KW-0067">ATP-binding</keyword>
<dbReference type="Gene3D" id="3.40.50.300">
    <property type="entry name" value="P-loop containing nucleotide triphosphate hydrolases"/>
    <property type="match status" value="1"/>
</dbReference>
<evidence type="ECO:0000313" key="6">
    <source>
        <dbReference type="EMBL" id="HCT14231.1"/>
    </source>
</evidence>
<keyword evidence="4" id="KW-1278">Translocase</keyword>
<dbReference type="PANTHER" id="PTHR43423:SF1">
    <property type="entry name" value="ABC TRANSPORTER I FAMILY MEMBER 17"/>
    <property type="match status" value="1"/>
</dbReference>
<dbReference type="InterPro" id="IPR027417">
    <property type="entry name" value="P-loop_NTPase"/>
</dbReference>
<sequence>MTGTQPLFRFEEVTVERGGRPILDDLTAEVAASGITAVTGPSGSGKSTFLRCCNLLEVPTSGRILYRGDDLAGVDPQRLRREVAMVFQHPTVFPGTALDNLRAADRDLGEDAASDLLDEVGLTPDYLHREADAFSGGEAQRLCLARALATRPQVLLADEVTSALDEDAATVLENLARHLADPASGRGLAVLWVSHNAGQVRRIADHELRIEAGEVVA</sequence>
<dbReference type="SUPFAM" id="SSF52540">
    <property type="entry name" value="P-loop containing nucleoside triphosphate hydrolases"/>
    <property type="match status" value="1"/>
</dbReference>
<feature type="domain" description="ABC transporter" evidence="5">
    <location>
        <begin position="8"/>
        <end position="216"/>
    </location>
</feature>
<dbReference type="GO" id="GO:0005315">
    <property type="term" value="F:phosphate transmembrane transporter activity"/>
    <property type="evidence" value="ECO:0007669"/>
    <property type="project" value="InterPro"/>
</dbReference>
<dbReference type="InterPro" id="IPR003593">
    <property type="entry name" value="AAA+_ATPase"/>
</dbReference>
<dbReference type="Pfam" id="PF00005">
    <property type="entry name" value="ABC_tran"/>
    <property type="match status" value="1"/>
</dbReference>
<dbReference type="EMBL" id="DQID01000147">
    <property type="protein sequence ID" value="HCT14231.1"/>
    <property type="molecule type" value="Genomic_DNA"/>
</dbReference>
<dbReference type="RefSeq" id="WP_273051428.1">
    <property type="nucleotide sequence ID" value="NZ_DAITTW010000166.1"/>
</dbReference>
<dbReference type="CDD" id="cd03260">
    <property type="entry name" value="ABC_PstB_phosphate_transporter"/>
    <property type="match status" value="1"/>
</dbReference>
<proteinExistence type="predicted"/>
<dbReference type="PROSITE" id="PS00211">
    <property type="entry name" value="ABC_TRANSPORTER_1"/>
    <property type="match status" value="1"/>
</dbReference>
<dbReference type="GO" id="GO:0005524">
    <property type="term" value="F:ATP binding"/>
    <property type="evidence" value="ECO:0007669"/>
    <property type="project" value="UniProtKB-KW"/>
</dbReference>
<dbReference type="STRING" id="863239.GCA_000213935_00650"/>
<evidence type="ECO:0000256" key="1">
    <source>
        <dbReference type="ARBA" id="ARBA00022448"/>
    </source>
</evidence>
<keyword evidence="2" id="KW-0547">Nucleotide-binding</keyword>
<evidence type="ECO:0000256" key="2">
    <source>
        <dbReference type="ARBA" id="ARBA00022741"/>
    </source>
</evidence>
<dbReference type="GO" id="GO:0016020">
    <property type="term" value="C:membrane"/>
    <property type="evidence" value="ECO:0007669"/>
    <property type="project" value="InterPro"/>
</dbReference>
<evidence type="ECO:0000256" key="4">
    <source>
        <dbReference type="ARBA" id="ARBA00022967"/>
    </source>
</evidence>
<dbReference type="InterPro" id="IPR003439">
    <property type="entry name" value="ABC_transporter-like_ATP-bd"/>
</dbReference>
<reference evidence="6 7" key="1">
    <citation type="journal article" date="2018" name="Nat. Biotechnol.">
        <title>A standardized bacterial taxonomy based on genome phylogeny substantially revises the tree of life.</title>
        <authorList>
            <person name="Parks D.H."/>
            <person name="Chuvochina M."/>
            <person name="Waite D.W."/>
            <person name="Rinke C."/>
            <person name="Skarshewski A."/>
            <person name="Chaumeil P.A."/>
            <person name="Hugenholtz P."/>
        </authorList>
    </citation>
    <scope>NUCLEOTIDE SEQUENCE [LARGE SCALE GENOMIC DNA]</scope>
    <source>
        <strain evidence="6">UBA11247</strain>
    </source>
</reference>
<gene>
    <name evidence="6" type="ORF">DIW82_05390</name>
</gene>
<evidence type="ECO:0000256" key="3">
    <source>
        <dbReference type="ARBA" id="ARBA00022840"/>
    </source>
</evidence>
<evidence type="ECO:0000313" key="7">
    <source>
        <dbReference type="Proteomes" id="UP000261739"/>
    </source>
</evidence>
<dbReference type="PROSITE" id="PS50893">
    <property type="entry name" value="ABC_TRANSPORTER_2"/>
    <property type="match status" value="1"/>
</dbReference>
<dbReference type="AlphaFoldDB" id="A0A3D4SZ09"/>
<dbReference type="InterPro" id="IPR005670">
    <property type="entry name" value="PstB-like"/>
</dbReference>
<keyword evidence="1" id="KW-0813">Transport</keyword>
<dbReference type="PANTHER" id="PTHR43423">
    <property type="entry name" value="ABC TRANSPORTER I FAMILY MEMBER 17"/>
    <property type="match status" value="1"/>
</dbReference>
<dbReference type="Proteomes" id="UP000261739">
    <property type="component" value="Unassembled WGS sequence"/>
</dbReference>